<accession>A0ABR3KY43</accession>
<protein>
    <submittedName>
        <fullName evidence="1">Methionine--tRNA ligase</fullName>
    </submittedName>
</protein>
<gene>
    <name evidence="1" type="ORF">TSPI_05102</name>
</gene>
<evidence type="ECO:0000313" key="1">
    <source>
        <dbReference type="EMBL" id="KAL1244278.1"/>
    </source>
</evidence>
<dbReference type="EMBL" id="JBEUSY010000136">
    <property type="protein sequence ID" value="KAL1244278.1"/>
    <property type="molecule type" value="Genomic_DNA"/>
</dbReference>
<keyword evidence="1" id="KW-0436">Ligase</keyword>
<proteinExistence type="predicted"/>
<reference evidence="1 2" key="1">
    <citation type="submission" date="2024-07" db="EMBL/GenBank/DDBJ databases">
        <title>Enhanced genomic and transcriptomic resources for Trichinella pseudospiralis and T. spiralis underpin the discovery of pronounced molecular differences between stages and species.</title>
        <authorList>
            <person name="Pasi K.K."/>
            <person name="La Rosa G."/>
            <person name="Gomez-Morales M.A."/>
            <person name="Tosini F."/>
            <person name="Sumanam S."/>
            <person name="Young N.D."/>
            <person name="Chang B.C."/>
            <person name="Robin G.B."/>
        </authorList>
    </citation>
    <scope>NUCLEOTIDE SEQUENCE [LARGE SCALE GENOMIC DNA]</scope>
    <source>
        <strain evidence="1">ISS534</strain>
    </source>
</reference>
<keyword evidence="2" id="KW-1185">Reference proteome</keyword>
<dbReference type="Proteomes" id="UP001558632">
    <property type="component" value="Unassembled WGS sequence"/>
</dbReference>
<evidence type="ECO:0000313" key="2">
    <source>
        <dbReference type="Proteomes" id="UP001558632"/>
    </source>
</evidence>
<organism evidence="1 2">
    <name type="scientific">Trichinella spiralis</name>
    <name type="common">Trichina worm</name>
    <dbReference type="NCBI Taxonomy" id="6334"/>
    <lineage>
        <taxon>Eukaryota</taxon>
        <taxon>Metazoa</taxon>
        <taxon>Ecdysozoa</taxon>
        <taxon>Nematoda</taxon>
        <taxon>Enoplea</taxon>
        <taxon>Dorylaimia</taxon>
        <taxon>Trichinellida</taxon>
        <taxon>Trichinellidae</taxon>
        <taxon>Trichinella</taxon>
    </lineage>
</organism>
<name>A0ABR3KY43_TRISP</name>
<dbReference type="GO" id="GO:0016874">
    <property type="term" value="F:ligase activity"/>
    <property type="evidence" value="ECO:0007669"/>
    <property type="project" value="UniProtKB-KW"/>
</dbReference>
<sequence length="83" mass="9578">MALGGQRPKWLSAKSPISHTVFCGIGDNWYGKRCKKLKRCSRFVGKSVNYIFMLSVPALLKFRMTLPKRNEEEIITCRVDKNE</sequence>
<comment type="caution">
    <text evidence="1">The sequence shown here is derived from an EMBL/GenBank/DDBJ whole genome shotgun (WGS) entry which is preliminary data.</text>
</comment>